<organism evidence="2 3">
    <name type="scientific">Eiseniibacteriota bacterium</name>
    <dbReference type="NCBI Taxonomy" id="2212470"/>
    <lineage>
        <taxon>Bacteria</taxon>
        <taxon>Candidatus Eiseniibacteriota</taxon>
    </lineage>
</organism>
<gene>
    <name evidence="2" type="ORF">HKN21_03675</name>
</gene>
<feature type="non-terminal residue" evidence="2">
    <location>
        <position position="1"/>
    </location>
</feature>
<comment type="caution">
    <text evidence="2">The sequence shown here is derived from an EMBL/GenBank/DDBJ whole genome shotgun (WGS) entry which is preliminary data.</text>
</comment>
<dbReference type="Pfam" id="PF05368">
    <property type="entry name" value="NmrA"/>
    <property type="match status" value="1"/>
</dbReference>
<proteinExistence type="predicted"/>
<sequence>ERAEKILQTSGLSWNVVRASWFFQNFSEGFMVEGILEGELLLPVGDTVEPFIDADDIADVAVAALTKTELRNRLFEVTGPEALTFSQCTEIMSKALGRTVRYQQVPLEAFLGALKKQGLPEDVLWLMNELFTVVLDGRNSKVMNGVEEALGRSATKFETYVARTAASGVWNSPETAALS</sequence>
<dbReference type="SUPFAM" id="SSF51735">
    <property type="entry name" value="NAD(P)-binding Rossmann-fold domains"/>
    <property type="match status" value="1"/>
</dbReference>
<accession>A0A7Y2E9E3</accession>
<reference evidence="2 3" key="1">
    <citation type="submission" date="2020-03" db="EMBL/GenBank/DDBJ databases">
        <title>Metabolic flexibility allows generalist bacteria to become dominant in a frequently disturbed ecosystem.</title>
        <authorList>
            <person name="Chen Y.-J."/>
            <person name="Leung P.M."/>
            <person name="Bay S.K."/>
            <person name="Hugenholtz P."/>
            <person name="Kessler A.J."/>
            <person name="Shelley G."/>
            <person name="Waite D.W."/>
            <person name="Cook P.L."/>
            <person name="Greening C."/>
        </authorList>
    </citation>
    <scope>NUCLEOTIDE SEQUENCE [LARGE SCALE GENOMIC DNA]</scope>
    <source>
        <strain evidence="2">SS_bin_28</strain>
    </source>
</reference>
<dbReference type="Gene3D" id="3.40.50.720">
    <property type="entry name" value="NAD(P)-binding Rossmann-like Domain"/>
    <property type="match status" value="1"/>
</dbReference>
<evidence type="ECO:0000313" key="2">
    <source>
        <dbReference type="EMBL" id="NNF05835.1"/>
    </source>
</evidence>
<protein>
    <submittedName>
        <fullName evidence="2">NmrA family NAD(P)-binding protein</fullName>
    </submittedName>
</protein>
<feature type="domain" description="NmrA-like" evidence="1">
    <location>
        <begin position="4"/>
        <end position="157"/>
    </location>
</feature>
<name>A0A7Y2E9E3_UNCEI</name>
<dbReference type="EMBL" id="JABDJR010000139">
    <property type="protein sequence ID" value="NNF05835.1"/>
    <property type="molecule type" value="Genomic_DNA"/>
</dbReference>
<dbReference type="Proteomes" id="UP000547674">
    <property type="component" value="Unassembled WGS sequence"/>
</dbReference>
<dbReference type="InterPro" id="IPR051604">
    <property type="entry name" value="Ergot_Alk_Oxidoreductase"/>
</dbReference>
<dbReference type="PANTHER" id="PTHR43162:SF1">
    <property type="entry name" value="PRESTALK A DIFFERENTIATION PROTEIN A"/>
    <property type="match status" value="1"/>
</dbReference>
<evidence type="ECO:0000313" key="3">
    <source>
        <dbReference type="Proteomes" id="UP000547674"/>
    </source>
</evidence>
<dbReference type="InterPro" id="IPR036291">
    <property type="entry name" value="NAD(P)-bd_dom_sf"/>
</dbReference>
<dbReference type="InterPro" id="IPR008030">
    <property type="entry name" value="NmrA-like"/>
</dbReference>
<dbReference type="PANTHER" id="PTHR43162">
    <property type="match status" value="1"/>
</dbReference>
<dbReference type="AlphaFoldDB" id="A0A7Y2E9E3"/>
<evidence type="ECO:0000259" key="1">
    <source>
        <dbReference type="Pfam" id="PF05368"/>
    </source>
</evidence>